<proteinExistence type="predicted"/>
<dbReference type="Proteomes" id="UP000324222">
    <property type="component" value="Unassembled WGS sequence"/>
</dbReference>
<protein>
    <submittedName>
        <fullName evidence="2">Uncharacterized protein</fullName>
    </submittedName>
</protein>
<dbReference type="AlphaFoldDB" id="A0A5B7D835"/>
<accession>A0A5B7D835</accession>
<comment type="caution">
    <text evidence="2">The sequence shown here is derived from an EMBL/GenBank/DDBJ whole genome shotgun (WGS) entry which is preliminary data.</text>
</comment>
<evidence type="ECO:0000256" key="1">
    <source>
        <dbReference type="SAM" id="MobiDB-lite"/>
    </source>
</evidence>
<dbReference type="EMBL" id="VSRR010000590">
    <property type="protein sequence ID" value="MPC17449.1"/>
    <property type="molecule type" value="Genomic_DNA"/>
</dbReference>
<evidence type="ECO:0000313" key="2">
    <source>
        <dbReference type="EMBL" id="MPC17449.1"/>
    </source>
</evidence>
<reference evidence="2 3" key="1">
    <citation type="submission" date="2019-05" db="EMBL/GenBank/DDBJ databases">
        <title>Another draft genome of Portunus trituberculatus and its Hox gene families provides insights of decapod evolution.</title>
        <authorList>
            <person name="Jeong J.-H."/>
            <person name="Song I."/>
            <person name="Kim S."/>
            <person name="Choi T."/>
            <person name="Kim D."/>
            <person name="Ryu S."/>
            <person name="Kim W."/>
        </authorList>
    </citation>
    <scope>NUCLEOTIDE SEQUENCE [LARGE SCALE GENOMIC DNA]</scope>
    <source>
        <tissue evidence="2">Muscle</tissue>
    </source>
</reference>
<organism evidence="2 3">
    <name type="scientific">Portunus trituberculatus</name>
    <name type="common">Swimming crab</name>
    <name type="synonym">Neptunus trituberculatus</name>
    <dbReference type="NCBI Taxonomy" id="210409"/>
    <lineage>
        <taxon>Eukaryota</taxon>
        <taxon>Metazoa</taxon>
        <taxon>Ecdysozoa</taxon>
        <taxon>Arthropoda</taxon>
        <taxon>Crustacea</taxon>
        <taxon>Multicrustacea</taxon>
        <taxon>Malacostraca</taxon>
        <taxon>Eumalacostraca</taxon>
        <taxon>Eucarida</taxon>
        <taxon>Decapoda</taxon>
        <taxon>Pleocyemata</taxon>
        <taxon>Brachyura</taxon>
        <taxon>Eubrachyura</taxon>
        <taxon>Portunoidea</taxon>
        <taxon>Portunidae</taxon>
        <taxon>Portuninae</taxon>
        <taxon>Portunus</taxon>
    </lineage>
</organism>
<keyword evidence="3" id="KW-1185">Reference proteome</keyword>
<feature type="region of interest" description="Disordered" evidence="1">
    <location>
        <begin position="1"/>
        <end position="30"/>
    </location>
</feature>
<sequence length="76" mass="8701">MHNSTNSACDKENSTPGQARMSHPKYSSHAQLCQKNVSSYLNHNHNHHENKCNGALHTKSYISHMMQHDLSDSQWQ</sequence>
<name>A0A5B7D835_PORTR</name>
<evidence type="ECO:0000313" key="3">
    <source>
        <dbReference type="Proteomes" id="UP000324222"/>
    </source>
</evidence>
<gene>
    <name evidence="2" type="ORF">E2C01_010306</name>
</gene>